<keyword evidence="4 7" id="KW-0479">Metal-binding</keyword>
<evidence type="ECO:0000313" key="8">
    <source>
        <dbReference type="EMBL" id="MCT2042399.1"/>
    </source>
</evidence>
<evidence type="ECO:0000256" key="4">
    <source>
        <dbReference type="ARBA" id="ARBA00022723"/>
    </source>
</evidence>
<dbReference type="InterPro" id="IPR000760">
    <property type="entry name" value="Inositol_monophosphatase-like"/>
</dbReference>
<evidence type="ECO:0000256" key="2">
    <source>
        <dbReference type="ARBA" id="ARBA00001946"/>
    </source>
</evidence>
<keyword evidence="6 7" id="KW-0460">Magnesium</keyword>
<dbReference type="EC" id="3.1.3.25" evidence="7"/>
<dbReference type="Gene3D" id="3.30.540.10">
    <property type="entry name" value="Fructose-1,6-Bisphosphatase, subunit A, domain 1"/>
    <property type="match status" value="1"/>
</dbReference>
<accession>A0ABT2HVQ5</accession>
<dbReference type="SUPFAM" id="SSF56655">
    <property type="entry name" value="Carbohydrate phosphatase"/>
    <property type="match status" value="1"/>
</dbReference>
<dbReference type="PANTHER" id="PTHR20854">
    <property type="entry name" value="INOSITOL MONOPHOSPHATASE"/>
    <property type="match status" value="1"/>
</dbReference>
<dbReference type="InterPro" id="IPR020583">
    <property type="entry name" value="Inositol_monoP_metal-BS"/>
</dbReference>
<organism evidence="8 9">
    <name type="scientific">Pseudoclavibacter albus</name>
    <dbReference type="NCBI Taxonomy" id="272241"/>
    <lineage>
        <taxon>Bacteria</taxon>
        <taxon>Bacillati</taxon>
        <taxon>Actinomycetota</taxon>
        <taxon>Actinomycetes</taxon>
        <taxon>Micrococcales</taxon>
        <taxon>Microbacteriaceae</taxon>
        <taxon>Pseudoclavibacter</taxon>
    </lineage>
</organism>
<dbReference type="InterPro" id="IPR020550">
    <property type="entry name" value="Inositol_monophosphatase_CS"/>
</dbReference>
<dbReference type="PANTHER" id="PTHR20854:SF4">
    <property type="entry name" value="INOSITOL-1-MONOPHOSPHATASE-RELATED"/>
    <property type="match status" value="1"/>
</dbReference>
<evidence type="ECO:0000256" key="7">
    <source>
        <dbReference type="RuleBase" id="RU364068"/>
    </source>
</evidence>
<evidence type="ECO:0000256" key="6">
    <source>
        <dbReference type="ARBA" id="ARBA00022842"/>
    </source>
</evidence>
<dbReference type="PROSITE" id="PS00629">
    <property type="entry name" value="IMP_1"/>
    <property type="match status" value="1"/>
</dbReference>
<evidence type="ECO:0000313" key="9">
    <source>
        <dbReference type="Proteomes" id="UP001525379"/>
    </source>
</evidence>
<proteinExistence type="inferred from homology"/>
<dbReference type="CDD" id="cd01639">
    <property type="entry name" value="IMPase"/>
    <property type="match status" value="1"/>
</dbReference>
<dbReference type="Pfam" id="PF00459">
    <property type="entry name" value="Inositol_P"/>
    <property type="match status" value="1"/>
</dbReference>
<evidence type="ECO:0000256" key="5">
    <source>
        <dbReference type="ARBA" id="ARBA00022801"/>
    </source>
</evidence>
<keyword evidence="9" id="KW-1185">Reference proteome</keyword>
<evidence type="ECO:0000256" key="1">
    <source>
        <dbReference type="ARBA" id="ARBA00001033"/>
    </source>
</evidence>
<sequence length="274" mass="29027">MTTLSVPGPAELLEIARMLAREGAELARRRREEGVELAARKSSITDVVTAADREVEEHIRARLAELRPEDGFYGEEGDPSTSVDGLNWVVDPIDGTVNYLYGIPHSAVSVAVAEGDPATQPASMRVLAGVVVNLFTGEEWAACLGGGATHNGEALAVEAAPSLAESLVGTGYSYDAAERREQARVWAELSEYTRDVRRMGAAALDLTAVACGRLDVYYERGLKPWDLAAGSLIAREAGAVVKGLGEEREGAGMLLAGHPDVLAEFEPRLAAALG</sequence>
<protein>
    <recommendedName>
        <fullName evidence="7">Inositol-1-monophosphatase</fullName>
        <ecNumber evidence="7">3.1.3.25</ecNumber>
    </recommendedName>
</protein>
<dbReference type="RefSeq" id="WP_206395376.1">
    <property type="nucleotide sequence ID" value="NZ_JAFDPW010000004.1"/>
</dbReference>
<reference evidence="8 9" key="1">
    <citation type="submission" date="2022-04" db="EMBL/GenBank/DDBJ databases">
        <title>Human microbiome associated bacterial genomes.</title>
        <authorList>
            <person name="Sandstrom S."/>
            <person name="Salamzade R."/>
            <person name="Kalan L.R."/>
        </authorList>
    </citation>
    <scope>NUCLEOTIDE SEQUENCE [LARGE SCALE GENOMIC DNA]</scope>
    <source>
        <strain evidence="9">p3-SID1799</strain>
    </source>
</reference>
<evidence type="ECO:0000256" key="3">
    <source>
        <dbReference type="ARBA" id="ARBA00009759"/>
    </source>
</evidence>
<dbReference type="InterPro" id="IPR033942">
    <property type="entry name" value="IMPase"/>
</dbReference>
<dbReference type="EMBL" id="JALXSQ010000008">
    <property type="protein sequence ID" value="MCT2042399.1"/>
    <property type="molecule type" value="Genomic_DNA"/>
</dbReference>
<dbReference type="Proteomes" id="UP001525379">
    <property type="component" value="Unassembled WGS sequence"/>
</dbReference>
<gene>
    <name evidence="8" type="ORF">M3D15_03470</name>
</gene>
<keyword evidence="5 7" id="KW-0378">Hydrolase</keyword>
<comment type="cofactor">
    <cofactor evidence="2 7">
        <name>Mg(2+)</name>
        <dbReference type="ChEBI" id="CHEBI:18420"/>
    </cofactor>
</comment>
<comment type="similarity">
    <text evidence="3 7">Belongs to the inositol monophosphatase superfamily.</text>
</comment>
<comment type="catalytic activity">
    <reaction evidence="1 7">
        <text>a myo-inositol phosphate + H2O = myo-inositol + phosphate</text>
        <dbReference type="Rhea" id="RHEA:24056"/>
        <dbReference type="ChEBI" id="CHEBI:15377"/>
        <dbReference type="ChEBI" id="CHEBI:17268"/>
        <dbReference type="ChEBI" id="CHEBI:43474"/>
        <dbReference type="ChEBI" id="CHEBI:84139"/>
        <dbReference type="EC" id="3.1.3.25"/>
    </reaction>
</comment>
<dbReference type="Gene3D" id="3.40.190.80">
    <property type="match status" value="1"/>
</dbReference>
<dbReference type="PROSITE" id="PS00630">
    <property type="entry name" value="IMP_2"/>
    <property type="match status" value="1"/>
</dbReference>
<dbReference type="PRINTS" id="PR00377">
    <property type="entry name" value="IMPHPHTASES"/>
</dbReference>
<comment type="caution">
    <text evidence="8">The sequence shown here is derived from an EMBL/GenBank/DDBJ whole genome shotgun (WGS) entry which is preliminary data.</text>
</comment>
<name>A0ABT2HVQ5_9MICO</name>